<organism evidence="1 2">
    <name type="scientific">Candidatus Raskinella chloraquaticus</name>
    <dbReference type="NCBI Taxonomy" id="1951219"/>
    <lineage>
        <taxon>Bacteria</taxon>
        <taxon>Pseudomonadati</taxon>
        <taxon>Pseudomonadota</taxon>
        <taxon>Alphaproteobacteria</taxon>
        <taxon>Hyphomicrobiales</taxon>
        <taxon>Phreatobacteraceae</taxon>
        <taxon>Candidatus Raskinella</taxon>
    </lineage>
</organism>
<evidence type="ECO:0000313" key="1">
    <source>
        <dbReference type="EMBL" id="OQW54744.1"/>
    </source>
</evidence>
<reference evidence="1 2" key="1">
    <citation type="journal article" date="2017" name="Water Res.">
        <title>Comammox in drinking water systems.</title>
        <authorList>
            <person name="Wang Y."/>
            <person name="Ma L."/>
            <person name="Mao Y."/>
            <person name="Jiang X."/>
            <person name="Xia Y."/>
            <person name="Yu K."/>
            <person name="Li B."/>
            <person name="Zhang T."/>
        </authorList>
    </citation>
    <scope>NUCLEOTIDE SEQUENCE [LARGE SCALE GENOMIC DNA]</scope>
    <source>
        <strain evidence="1">SG_bin8</strain>
    </source>
</reference>
<comment type="caution">
    <text evidence="1">The sequence shown here is derived from an EMBL/GenBank/DDBJ whole genome shotgun (WGS) entry which is preliminary data.</text>
</comment>
<accession>A0A1W9I5N4</accession>
<protein>
    <submittedName>
        <fullName evidence="1">Uncharacterized protein</fullName>
    </submittedName>
</protein>
<dbReference type="AlphaFoldDB" id="A0A1W9I5N4"/>
<name>A0A1W9I5N4_9HYPH</name>
<dbReference type="Proteomes" id="UP000192872">
    <property type="component" value="Unassembled WGS sequence"/>
</dbReference>
<sequence length="64" mass="6912">MQCNIYGLTIKSAPGSVLPHADFREIVMFARALSRLLAPRITYVWLPALAAPTGSGLSTLLHFG</sequence>
<dbReference type="STRING" id="1827387.A4S15_03890"/>
<gene>
    <name evidence="1" type="ORF">A4S15_03890</name>
</gene>
<evidence type="ECO:0000313" key="2">
    <source>
        <dbReference type="Proteomes" id="UP000192872"/>
    </source>
</evidence>
<dbReference type="EMBL" id="LWDL01000001">
    <property type="protein sequence ID" value="OQW54744.1"/>
    <property type="molecule type" value="Genomic_DNA"/>
</dbReference>
<proteinExistence type="predicted"/>